<organism evidence="2 3">
    <name type="scientific">Pseudohoeflea coraliihabitans</name>
    <dbReference type="NCBI Taxonomy" id="2860393"/>
    <lineage>
        <taxon>Bacteria</taxon>
        <taxon>Pseudomonadati</taxon>
        <taxon>Pseudomonadota</taxon>
        <taxon>Alphaproteobacteria</taxon>
        <taxon>Hyphomicrobiales</taxon>
        <taxon>Rhizobiaceae</taxon>
        <taxon>Pseudohoeflea</taxon>
    </lineage>
</organism>
<evidence type="ECO:0000313" key="3">
    <source>
        <dbReference type="Proteomes" id="UP001430804"/>
    </source>
</evidence>
<evidence type="ECO:0000259" key="1">
    <source>
        <dbReference type="SMART" id="SM00382"/>
    </source>
</evidence>
<comment type="caution">
    <text evidence="2">The sequence shown here is derived from an EMBL/GenBank/DDBJ whole genome shotgun (WGS) entry which is preliminary data.</text>
</comment>
<proteinExistence type="predicted"/>
<evidence type="ECO:0000313" key="2">
    <source>
        <dbReference type="EMBL" id="MBW3097148.1"/>
    </source>
</evidence>
<dbReference type="EMBL" id="JAHWQX010000002">
    <property type="protein sequence ID" value="MBW3097148.1"/>
    <property type="molecule type" value="Genomic_DNA"/>
</dbReference>
<protein>
    <recommendedName>
        <fullName evidence="1">AAA+ ATPase domain-containing protein</fullName>
    </recommendedName>
</protein>
<dbReference type="InterPro" id="IPR003593">
    <property type="entry name" value="AAA+_ATPase"/>
</dbReference>
<dbReference type="RefSeq" id="WP_219201081.1">
    <property type="nucleotide sequence ID" value="NZ_JAHWQX010000002.1"/>
</dbReference>
<dbReference type="Pfam" id="PF20720">
    <property type="entry name" value="nSTAND3"/>
    <property type="match status" value="1"/>
</dbReference>
<sequence length="763" mass="85594">MAYDFTTLSPADFEDLCRDLVGREIGIQFEAFTPGPDGGIDGRHALSTKSTILQVKHLVGSHFAKLKSTMKGERASIDKLEPDRYILATSRGLTPANKEALAAEIGPALRNQGDIYGASELNALLRKFPDIEKSHIKLWLSGTAVLERVLWSAAHTFTELSKSEIEGKVRVYAHNPSFPAAQKILESQHVLIISGPPGVGKTTLAEMLVYTYLAEGWELVAVRALEDGFGTIDDAKKQVFLFDDFLGKIALDEQALAAKDSDLARFMRRVRTSPNARFLLTTRAYIFEEARRASEYLADQRLDISRYLLDVGVYTRRIRARILYNHLLIAGTPMPLVRALIETGAVKSIVDHRNYNPRVIEWMTDADRLHGKTPEAYPASFITALDNPSQLWDTAFRKHIPDKCRHLLLTMYFCSEYGVELDELRTQYEALHRDLSAKYGTARDPKDFEESVRILEGGFITLRGTHVSYVNPSFRDYMSGYVNDAALLADCAAAAQTANWADKVWKSVHSAPLPPKQRRHVATSFREISTQFLDLPTWKKTSRHSYSCADLDNVRRLQLLLAWWTETGDHHFSELVMKLAQHPPAPRGWSGYSGWREGAELIDLTGKLRDEDYFSDFPFADDLANLLEDDIVELLEHGMAFDELEGMLEAVEDAYPAASQRIQEAAHAAIRREIYEVEVSISDLDSESALEDYAETLEKFASRASVPPDALVRALSKVKDRIDEIAEWTSVASSPSPRSTPRESDSFDDAALASLFVSLLRKG</sequence>
<gene>
    <name evidence="2" type="ORF">KY465_07635</name>
</gene>
<reference evidence="2" key="1">
    <citation type="submission" date="2021-07" db="EMBL/GenBank/DDBJ databases">
        <title>Pseudohoeflea marina sp. nov. a polyhydroxyalcanoate-producing bacterium.</title>
        <authorList>
            <person name="Zheng W."/>
            <person name="Yu S."/>
            <person name="Huang Y."/>
        </authorList>
    </citation>
    <scope>NUCLEOTIDE SEQUENCE</scope>
    <source>
        <strain evidence="2">DP4N28-3</strain>
    </source>
</reference>
<dbReference type="SMART" id="SM00382">
    <property type="entry name" value="AAA"/>
    <property type="match status" value="1"/>
</dbReference>
<keyword evidence="3" id="KW-1185">Reference proteome</keyword>
<feature type="domain" description="AAA+ ATPase" evidence="1">
    <location>
        <begin position="187"/>
        <end position="308"/>
    </location>
</feature>
<name>A0ABS6WMH1_9HYPH</name>
<dbReference type="InterPro" id="IPR049050">
    <property type="entry name" value="nSTAND3"/>
</dbReference>
<accession>A0ABS6WMH1</accession>
<dbReference type="Proteomes" id="UP001430804">
    <property type="component" value="Unassembled WGS sequence"/>
</dbReference>